<keyword evidence="1" id="KW-0732">Signal</keyword>
<dbReference type="RefSeq" id="WP_344492352.1">
    <property type="nucleotide sequence ID" value="NZ_BAAAUD010000013.1"/>
</dbReference>
<reference evidence="3" key="1">
    <citation type="journal article" date="2019" name="Int. J. Syst. Evol. Microbiol.">
        <title>The Global Catalogue of Microorganisms (GCM) 10K type strain sequencing project: providing services to taxonomists for standard genome sequencing and annotation.</title>
        <authorList>
            <consortium name="The Broad Institute Genomics Platform"/>
            <consortium name="The Broad Institute Genome Sequencing Center for Infectious Disease"/>
            <person name="Wu L."/>
            <person name="Ma J."/>
        </authorList>
    </citation>
    <scope>NUCLEOTIDE SEQUENCE [LARGE SCALE GENOMIC DNA]</scope>
    <source>
        <strain evidence="3">JCM 9088</strain>
    </source>
</reference>
<comment type="caution">
    <text evidence="2">The sequence shown here is derived from an EMBL/GenBank/DDBJ whole genome shotgun (WGS) entry which is preliminary data.</text>
</comment>
<proteinExistence type="predicted"/>
<evidence type="ECO:0008006" key="4">
    <source>
        <dbReference type="Google" id="ProtNLM"/>
    </source>
</evidence>
<accession>A0ABP6JEN3</accession>
<evidence type="ECO:0000256" key="1">
    <source>
        <dbReference type="SAM" id="SignalP"/>
    </source>
</evidence>
<feature type="chain" id="PRO_5047281529" description="Alpha/beta hydrolase" evidence="1">
    <location>
        <begin position="26"/>
        <end position="63"/>
    </location>
</feature>
<name>A0ABP6JEN3_9ACTN</name>
<dbReference type="EMBL" id="BAAAUD010000013">
    <property type="protein sequence ID" value="GAA2930708.1"/>
    <property type="molecule type" value="Genomic_DNA"/>
</dbReference>
<gene>
    <name evidence="2" type="ORF">GCM10010446_14320</name>
</gene>
<organism evidence="2 3">
    <name type="scientific">Streptomyces enissocaesilis</name>
    <dbReference type="NCBI Taxonomy" id="332589"/>
    <lineage>
        <taxon>Bacteria</taxon>
        <taxon>Bacillati</taxon>
        <taxon>Actinomycetota</taxon>
        <taxon>Actinomycetes</taxon>
        <taxon>Kitasatosporales</taxon>
        <taxon>Streptomycetaceae</taxon>
        <taxon>Streptomyces</taxon>
        <taxon>Streptomyces rochei group</taxon>
    </lineage>
</organism>
<sequence length="63" mass="6522">MNRPISRRTGTVSLLAGAAAGVAQAAQSVTAVRHGRLAEPAVVLIHGAFADASNWSSVVERLR</sequence>
<dbReference type="Proteomes" id="UP001500403">
    <property type="component" value="Unassembled WGS sequence"/>
</dbReference>
<feature type="signal peptide" evidence="1">
    <location>
        <begin position="1"/>
        <end position="25"/>
    </location>
</feature>
<evidence type="ECO:0000313" key="2">
    <source>
        <dbReference type="EMBL" id="GAA2930708.1"/>
    </source>
</evidence>
<protein>
    <recommendedName>
        <fullName evidence="4">Alpha/beta hydrolase</fullName>
    </recommendedName>
</protein>
<evidence type="ECO:0000313" key="3">
    <source>
        <dbReference type="Proteomes" id="UP001500403"/>
    </source>
</evidence>
<keyword evidence="3" id="KW-1185">Reference proteome</keyword>